<evidence type="ECO:0000313" key="1">
    <source>
        <dbReference type="EMBL" id="GGF14224.1"/>
    </source>
</evidence>
<dbReference type="Proteomes" id="UP000646365">
    <property type="component" value="Unassembled WGS sequence"/>
</dbReference>
<sequence>MTNDRAGVMRTLSVNAMLIPSTLNDLMIARPILHGCLLSMLAFPAMAAVPGELDTTSADSDRSCRPFDAGKLLATGGGLPTWSAVRPTVP</sequence>
<proteinExistence type="predicted"/>
<keyword evidence="2" id="KW-1185">Reference proteome</keyword>
<comment type="caution">
    <text evidence="1">The sequence shown here is derived from an EMBL/GenBank/DDBJ whole genome shotgun (WGS) entry which is preliminary data.</text>
</comment>
<dbReference type="EMBL" id="BMJQ01000004">
    <property type="protein sequence ID" value="GGF14224.1"/>
    <property type="molecule type" value="Genomic_DNA"/>
</dbReference>
<accession>A0A8J3E4G1</accession>
<organism evidence="1 2">
    <name type="scientific">Aliidongia dinghuensis</name>
    <dbReference type="NCBI Taxonomy" id="1867774"/>
    <lineage>
        <taxon>Bacteria</taxon>
        <taxon>Pseudomonadati</taxon>
        <taxon>Pseudomonadota</taxon>
        <taxon>Alphaproteobacteria</taxon>
        <taxon>Rhodospirillales</taxon>
        <taxon>Dongiaceae</taxon>
        <taxon>Aliidongia</taxon>
    </lineage>
</organism>
<name>A0A8J3E4G1_9PROT</name>
<reference evidence="1" key="2">
    <citation type="submission" date="2020-09" db="EMBL/GenBank/DDBJ databases">
        <authorList>
            <person name="Sun Q."/>
            <person name="Zhou Y."/>
        </authorList>
    </citation>
    <scope>NUCLEOTIDE SEQUENCE</scope>
    <source>
        <strain evidence="1">CGMCC 1.15725</strain>
    </source>
</reference>
<evidence type="ECO:0000313" key="2">
    <source>
        <dbReference type="Proteomes" id="UP000646365"/>
    </source>
</evidence>
<reference evidence="1" key="1">
    <citation type="journal article" date="2014" name="Int. J. Syst. Evol. Microbiol.">
        <title>Complete genome sequence of Corynebacterium casei LMG S-19264T (=DSM 44701T), isolated from a smear-ripened cheese.</title>
        <authorList>
            <consortium name="US DOE Joint Genome Institute (JGI-PGF)"/>
            <person name="Walter F."/>
            <person name="Albersmeier A."/>
            <person name="Kalinowski J."/>
            <person name="Ruckert C."/>
        </authorList>
    </citation>
    <scope>NUCLEOTIDE SEQUENCE</scope>
    <source>
        <strain evidence="1">CGMCC 1.15725</strain>
    </source>
</reference>
<protein>
    <submittedName>
        <fullName evidence="1">Uncharacterized protein</fullName>
    </submittedName>
</protein>
<dbReference type="AlphaFoldDB" id="A0A8J3E4G1"/>
<gene>
    <name evidence="1" type="ORF">GCM10011611_19960</name>
</gene>